<dbReference type="EMBL" id="PVWQ01000005">
    <property type="protein sequence ID" value="RDW81471.1"/>
    <property type="molecule type" value="Genomic_DNA"/>
</dbReference>
<dbReference type="STRING" id="1810919.A0A3D8S5X9"/>
<evidence type="ECO:0000313" key="4">
    <source>
        <dbReference type="Proteomes" id="UP000256690"/>
    </source>
</evidence>
<dbReference type="OrthoDB" id="2142759at2759"/>
<evidence type="ECO:0000259" key="2">
    <source>
        <dbReference type="Pfam" id="PF13391"/>
    </source>
</evidence>
<name>A0A3D8S5X9_9EURO</name>
<feature type="compositionally biased region" description="Basic and acidic residues" evidence="1">
    <location>
        <begin position="321"/>
        <end position="331"/>
    </location>
</feature>
<evidence type="ECO:0000313" key="3">
    <source>
        <dbReference type="EMBL" id="RDW81471.1"/>
    </source>
</evidence>
<dbReference type="InterPro" id="IPR003615">
    <property type="entry name" value="HNH_nuc"/>
</dbReference>
<keyword evidence="4" id="KW-1185">Reference proteome</keyword>
<sequence>MAAFVAPETYRPRNTHIFSGKGDYLGGAYINSPAQIRKDDFHSMCDSFLMFPGKPHVRWSLHHLKDDNEVGDLVSRTSDDITPDRYIILGPQSDVVDVQLSTQPAIRRAPSAQVVEVDDTGKSMRTNQAHFRNGVLNRDNETCTITGWKGETTNQATHIFPVSKVKLWDDEGYARWITDTNSPRTIGPSKLFSMQNGLLLCLNVHILFDLFVLAINPDRGYRIVYFEQDENGIGGGTLNPSTRDCSDPNNRVSDECLRWHFHQAVLTNMRGVGERPWDLNPDEEGDLGLMMEKENASEILEEVFADRLGAFIQADEDEGEDHNHDHDHDADDNADYDGYHDDDDDAQ</sequence>
<comment type="caution">
    <text evidence="3">The sequence shown here is derived from an EMBL/GenBank/DDBJ whole genome shotgun (WGS) entry which is preliminary data.</text>
</comment>
<dbReference type="Pfam" id="PF13391">
    <property type="entry name" value="HNH_2"/>
    <property type="match status" value="1"/>
</dbReference>
<feature type="compositionally biased region" description="Acidic residues" evidence="1">
    <location>
        <begin position="332"/>
        <end position="347"/>
    </location>
</feature>
<dbReference type="AlphaFoldDB" id="A0A3D8S5X9"/>
<proteinExistence type="predicted"/>
<dbReference type="Proteomes" id="UP000256690">
    <property type="component" value="Unassembled WGS sequence"/>
</dbReference>
<dbReference type="GeneID" id="38115398"/>
<gene>
    <name evidence="3" type="ORF">DSM5745_05028</name>
</gene>
<organism evidence="3 4">
    <name type="scientific">Aspergillus mulundensis</name>
    <dbReference type="NCBI Taxonomy" id="1810919"/>
    <lineage>
        <taxon>Eukaryota</taxon>
        <taxon>Fungi</taxon>
        <taxon>Dikarya</taxon>
        <taxon>Ascomycota</taxon>
        <taxon>Pezizomycotina</taxon>
        <taxon>Eurotiomycetes</taxon>
        <taxon>Eurotiomycetidae</taxon>
        <taxon>Eurotiales</taxon>
        <taxon>Aspergillaceae</taxon>
        <taxon>Aspergillus</taxon>
        <taxon>Aspergillus subgen. Nidulantes</taxon>
    </lineage>
</organism>
<accession>A0A3D8S5X9</accession>
<evidence type="ECO:0000256" key="1">
    <source>
        <dbReference type="SAM" id="MobiDB-lite"/>
    </source>
</evidence>
<feature type="region of interest" description="Disordered" evidence="1">
    <location>
        <begin position="312"/>
        <end position="347"/>
    </location>
</feature>
<dbReference type="RefSeq" id="XP_026604524.1">
    <property type="nucleotide sequence ID" value="XM_026747044.1"/>
</dbReference>
<reference evidence="3 4" key="1">
    <citation type="journal article" date="2018" name="IMA Fungus">
        <title>IMA Genome-F 9: Draft genome sequence of Annulohypoxylon stygium, Aspergillus mulundensis, Berkeleyomyces basicola (syn. Thielaviopsis basicola), Ceratocystis smalleyi, two Cercospora beticola strains, Coleophoma cylindrospora, Fusarium fracticaudum, Phialophora cf. hyalina, and Morchella septimelata.</title>
        <authorList>
            <person name="Wingfield B.D."/>
            <person name="Bills G.F."/>
            <person name="Dong Y."/>
            <person name="Huang W."/>
            <person name="Nel W.J."/>
            <person name="Swalarsk-Parry B.S."/>
            <person name="Vaghefi N."/>
            <person name="Wilken P.M."/>
            <person name="An Z."/>
            <person name="de Beer Z.W."/>
            <person name="De Vos L."/>
            <person name="Chen L."/>
            <person name="Duong T.A."/>
            <person name="Gao Y."/>
            <person name="Hammerbacher A."/>
            <person name="Kikkert J.R."/>
            <person name="Li Y."/>
            <person name="Li H."/>
            <person name="Li K."/>
            <person name="Li Q."/>
            <person name="Liu X."/>
            <person name="Ma X."/>
            <person name="Naidoo K."/>
            <person name="Pethybridge S.J."/>
            <person name="Sun J."/>
            <person name="Steenkamp E.T."/>
            <person name="van der Nest M.A."/>
            <person name="van Wyk S."/>
            <person name="Wingfield M.J."/>
            <person name="Xiong C."/>
            <person name="Yue Q."/>
            <person name="Zhang X."/>
        </authorList>
    </citation>
    <scope>NUCLEOTIDE SEQUENCE [LARGE SCALE GENOMIC DNA]</scope>
    <source>
        <strain evidence="3 4">DSM 5745</strain>
    </source>
</reference>
<protein>
    <recommendedName>
        <fullName evidence="2">HNH nuclease domain-containing protein</fullName>
    </recommendedName>
</protein>
<feature type="domain" description="HNH nuclease" evidence="2">
    <location>
        <begin position="143"/>
        <end position="216"/>
    </location>
</feature>